<dbReference type="GO" id="GO:0005739">
    <property type="term" value="C:mitochondrion"/>
    <property type="evidence" value="ECO:0007669"/>
    <property type="project" value="UniProtKB-SubCell"/>
</dbReference>
<comment type="similarity">
    <text evidence="1 5">Belongs to the GcvH family.</text>
</comment>
<dbReference type="Pfam" id="PF01597">
    <property type="entry name" value="GCV_H"/>
    <property type="match status" value="1"/>
</dbReference>
<accession>A0AA36D1V3</accession>
<dbReference type="Gene3D" id="2.40.50.100">
    <property type="match status" value="1"/>
</dbReference>
<reference evidence="7" key="1">
    <citation type="submission" date="2023-06" db="EMBL/GenBank/DDBJ databases">
        <authorList>
            <person name="Delattre M."/>
        </authorList>
    </citation>
    <scope>NUCLEOTIDE SEQUENCE</scope>
    <source>
        <strain evidence="7">AF72</strain>
    </source>
</reference>
<dbReference type="InterPro" id="IPR003016">
    <property type="entry name" value="2-oxoA_DH_lipoyl-BS"/>
</dbReference>
<evidence type="ECO:0000256" key="5">
    <source>
        <dbReference type="RuleBase" id="RU364055"/>
    </source>
</evidence>
<dbReference type="PANTHER" id="PTHR11715:SF3">
    <property type="entry name" value="GLYCINE CLEAVAGE SYSTEM H PROTEIN-RELATED"/>
    <property type="match status" value="1"/>
</dbReference>
<evidence type="ECO:0000313" key="7">
    <source>
        <dbReference type="EMBL" id="CAJ0578288.1"/>
    </source>
</evidence>
<evidence type="ECO:0000259" key="6">
    <source>
        <dbReference type="PROSITE" id="PS50968"/>
    </source>
</evidence>
<keyword evidence="3 5" id="KW-0809">Transit peptide</keyword>
<dbReference type="GO" id="GO:0005960">
    <property type="term" value="C:glycine cleavage complex"/>
    <property type="evidence" value="ECO:0007669"/>
    <property type="project" value="UniProtKB-UniRule"/>
</dbReference>
<organism evidence="7 8">
    <name type="scientific">Mesorhabditis spiculigera</name>
    <dbReference type="NCBI Taxonomy" id="96644"/>
    <lineage>
        <taxon>Eukaryota</taxon>
        <taxon>Metazoa</taxon>
        <taxon>Ecdysozoa</taxon>
        <taxon>Nematoda</taxon>
        <taxon>Chromadorea</taxon>
        <taxon>Rhabditida</taxon>
        <taxon>Rhabditina</taxon>
        <taxon>Rhabditomorpha</taxon>
        <taxon>Rhabditoidea</taxon>
        <taxon>Rhabditidae</taxon>
        <taxon>Mesorhabditinae</taxon>
        <taxon>Mesorhabditis</taxon>
    </lineage>
</organism>
<evidence type="ECO:0000256" key="3">
    <source>
        <dbReference type="ARBA" id="ARBA00022946"/>
    </source>
</evidence>
<evidence type="ECO:0000313" key="8">
    <source>
        <dbReference type="Proteomes" id="UP001177023"/>
    </source>
</evidence>
<dbReference type="SUPFAM" id="SSF51230">
    <property type="entry name" value="Single hybrid motif"/>
    <property type="match status" value="1"/>
</dbReference>
<dbReference type="NCBIfam" id="NF002270">
    <property type="entry name" value="PRK01202.1"/>
    <property type="match status" value="1"/>
</dbReference>
<comment type="function">
    <text evidence="5">The H protein shuttles the methylamine group of glycine from the P protein to the T protein.</text>
</comment>
<dbReference type="InterPro" id="IPR033753">
    <property type="entry name" value="GCV_H/Fam206"/>
</dbReference>
<dbReference type="NCBIfam" id="TIGR00527">
    <property type="entry name" value="gcvH"/>
    <property type="match status" value="1"/>
</dbReference>
<feature type="modified residue" description="N6-lipoyllysine" evidence="4">
    <location>
        <position position="88"/>
    </location>
</feature>
<dbReference type="AlphaFoldDB" id="A0AA36D1V3"/>
<comment type="subunit">
    <text evidence="5">The glycine cleavage system is composed of four proteins: P, T, L and H.</text>
</comment>
<dbReference type="GO" id="GO:0009249">
    <property type="term" value="P:protein lipoylation"/>
    <property type="evidence" value="ECO:0007669"/>
    <property type="project" value="TreeGrafter"/>
</dbReference>
<dbReference type="Proteomes" id="UP001177023">
    <property type="component" value="Unassembled WGS sequence"/>
</dbReference>
<dbReference type="PROSITE" id="PS50968">
    <property type="entry name" value="BIOTINYL_LIPOYL"/>
    <property type="match status" value="1"/>
</dbReference>
<dbReference type="EMBL" id="CATQJA010002653">
    <property type="protein sequence ID" value="CAJ0578288.1"/>
    <property type="molecule type" value="Genomic_DNA"/>
</dbReference>
<dbReference type="PROSITE" id="PS00189">
    <property type="entry name" value="LIPOYL"/>
    <property type="match status" value="1"/>
</dbReference>
<proteinExistence type="inferred from homology"/>
<keyword evidence="2 4" id="KW-0450">Lipoyl</keyword>
<dbReference type="GO" id="GO:0019464">
    <property type="term" value="P:glycine decarboxylation via glycine cleavage system"/>
    <property type="evidence" value="ECO:0007669"/>
    <property type="project" value="UniProtKB-UniRule"/>
</dbReference>
<name>A0AA36D1V3_9BILA</name>
<sequence length="156" mass="17093">MSATLLRSGRLTVTCFMRKAGLHLSARANGERRYTKKHEWVLVENGIGTVGITEFAASALGDIVFVELPEIDKEFGKGDSIGAIESVKAASDIYTPIAGTVVERNTQLEDTPNTINKSPLGDGWIAKLRVKDDGELQQLLTEAEYNKFKEEEEGAH</sequence>
<dbReference type="InterPro" id="IPR017453">
    <property type="entry name" value="GCV_H_sub"/>
</dbReference>
<dbReference type="HAMAP" id="MF_00272">
    <property type="entry name" value="GcvH"/>
    <property type="match status" value="1"/>
</dbReference>
<keyword evidence="8" id="KW-1185">Reference proteome</keyword>
<evidence type="ECO:0000256" key="2">
    <source>
        <dbReference type="ARBA" id="ARBA00022823"/>
    </source>
</evidence>
<comment type="subcellular location">
    <subcellularLocation>
        <location evidence="5">Mitochondrion</location>
    </subcellularLocation>
</comment>
<dbReference type="InterPro" id="IPR011053">
    <property type="entry name" value="Single_hybrid_motif"/>
</dbReference>
<dbReference type="CDD" id="cd06848">
    <property type="entry name" value="GCS_H"/>
    <property type="match status" value="1"/>
</dbReference>
<feature type="non-terminal residue" evidence="7">
    <location>
        <position position="156"/>
    </location>
</feature>
<evidence type="ECO:0000256" key="1">
    <source>
        <dbReference type="ARBA" id="ARBA00009249"/>
    </source>
</evidence>
<keyword evidence="5" id="KW-0496">Mitochondrion</keyword>
<feature type="domain" description="Lipoyl-binding" evidence="6">
    <location>
        <begin position="47"/>
        <end position="129"/>
    </location>
</feature>
<dbReference type="PANTHER" id="PTHR11715">
    <property type="entry name" value="GLYCINE CLEAVAGE SYSTEM H PROTEIN"/>
    <property type="match status" value="1"/>
</dbReference>
<protein>
    <recommendedName>
        <fullName evidence="5">Glycine cleavage system H protein</fullName>
    </recommendedName>
</protein>
<comment type="caution">
    <text evidence="7">The sequence shown here is derived from an EMBL/GenBank/DDBJ whole genome shotgun (WGS) entry which is preliminary data.</text>
</comment>
<gene>
    <name evidence="7" type="ORF">MSPICULIGERA_LOCUS16547</name>
</gene>
<dbReference type="InterPro" id="IPR002930">
    <property type="entry name" value="GCV_H"/>
</dbReference>
<comment type="cofactor">
    <cofactor evidence="5">
        <name>(R)-lipoate</name>
        <dbReference type="ChEBI" id="CHEBI:83088"/>
    </cofactor>
    <text evidence="5">Binds 1 lipoyl cofactor covalently.</text>
</comment>
<dbReference type="InterPro" id="IPR000089">
    <property type="entry name" value="Biotin_lipoyl"/>
</dbReference>
<evidence type="ECO:0000256" key="4">
    <source>
        <dbReference type="PIRSR" id="PIRSR617453-50"/>
    </source>
</evidence>